<comment type="caution">
    <text evidence="1">The sequence shown here is derived from an EMBL/GenBank/DDBJ whole genome shotgun (WGS) entry which is preliminary data.</text>
</comment>
<accession>A0ACB9R5M7</accession>
<dbReference type="Proteomes" id="UP001057402">
    <property type="component" value="Chromosome 5"/>
</dbReference>
<evidence type="ECO:0000313" key="1">
    <source>
        <dbReference type="EMBL" id="KAI4371302.1"/>
    </source>
</evidence>
<gene>
    <name evidence="1" type="ORF">MLD38_019554</name>
</gene>
<reference evidence="2" key="1">
    <citation type="journal article" date="2023" name="Front. Plant Sci.">
        <title>Chromosomal-level genome assembly of Melastoma candidum provides insights into trichome evolution.</title>
        <authorList>
            <person name="Zhong Y."/>
            <person name="Wu W."/>
            <person name="Sun C."/>
            <person name="Zou P."/>
            <person name="Liu Y."/>
            <person name="Dai S."/>
            <person name="Zhou R."/>
        </authorList>
    </citation>
    <scope>NUCLEOTIDE SEQUENCE [LARGE SCALE GENOMIC DNA]</scope>
</reference>
<keyword evidence="2" id="KW-1185">Reference proteome</keyword>
<organism evidence="1 2">
    <name type="scientific">Melastoma candidum</name>
    <dbReference type="NCBI Taxonomy" id="119954"/>
    <lineage>
        <taxon>Eukaryota</taxon>
        <taxon>Viridiplantae</taxon>
        <taxon>Streptophyta</taxon>
        <taxon>Embryophyta</taxon>
        <taxon>Tracheophyta</taxon>
        <taxon>Spermatophyta</taxon>
        <taxon>Magnoliopsida</taxon>
        <taxon>eudicotyledons</taxon>
        <taxon>Gunneridae</taxon>
        <taxon>Pentapetalae</taxon>
        <taxon>rosids</taxon>
        <taxon>malvids</taxon>
        <taxon>Myrtales</taxon>
        <taxon>Melastomataceae</taxon>
        <taxon>Melastomatoideae</taxon>
        <taxon>Melastomateae</taxon>
        <taxon>Melastoma</taxon>
    </lineage>
</organism>
<dbReference type="EMBL" id="CM042884">
    <property type="protein sequence ID" value="KAI4371302.1"/>
    <property type="molecule type" value="Genomic_DNA"/>
</dbReference>
<protein>
    <submittedName>
        <fullName evidence="1">Uncharacterized protein</fullName>
    </submittedName>
</protein>
<evidence type="ECO:0000313" key="2">
    <source>
        <dbReference type="Proteomes" id="UP001057402"/>
    </source>
</evidence>
<name>A0ACB9R5M7_9MYRT</name>
<sequence length="360" mass="39729">MGENAEEPAKKSDGGDKKSPDSGGNVTAVLKMDMHCEGCAKRVRRAVKNFDGVEDAHSDVASGKLTVVGKIDPLMIRQKLQDKINKKVDLISPQPTKKEDGGGNDKKSEEKTDKKAEVKKPEDKKPQEKTVVLKVRLHCEGCIHKIRKIIRKFEGVNAVNVVEEKDQVMVTGTMDVGDLVLYLKEKLKRNVEVVPLKKEEGGGGGEKGKKEDDKAKKEGGGGGGEKKEKEGEKAEKKDDKKKGKESGGDGARKDEKKPAAPTEAGDGEPKVEVSKMEYYGNRHQPVFWNDEQVQQYTYASNAPQFYSHSYAVEPHPHHSQGYASYSYEPAHYVSEGYTMDPRLNAPQIFSDENPNACSVM</sequence>
<proteinExistence type="predicted"/>